<keyword evidence="2" id="KW-1185">Reference proteome</keyword>
<accession>A0A1H8ANQ8</accession>
<name>A0A1H8ANQ8_9HYPH</name>
<dbReference type="AlphaFoldDB" id="A0A1H8ANQ8"/>
<evidence type="ECO:0000313" key="1">
    <source>
        <dbReference type="EMBL" id="SEM71157.1"/>
    </source>
</evidence>
<reference evidence="2" key="1">
    <citation type="submission" date="2016-10" db="EMBL/GenBank/DDBJ databases">
        <authorList>
            <person name="Varghese N."/>
            <person name="Submissions S."/>
        </authorList>
    </citation>
    <scope>NUCLEOTIDE SEQUENCE [LARGE SCALE GENOMIC DNA]</scope>
    <source>
        <strain evidence="2">LMG 26383,CCUG 61248,R- 45681</strain>
    </source>
</reference>
<dbReference type="EMBL" id="FOAN01000020">
    <property type="protein sequence ID" value="SEM71157.1"/>
    <property type="molecule type" value="Genomic_DNA"/>
</dbReference>
<organism evidence="1 2">
    <name type="scientific">Bosea lupini</name>
    <dbReference type="NCBI Taxonomy" id="1036779"/>
    <lineage>
        <taxon>Bacteria</taxon>
        <taxon>Pseudomonadati</taxon>
        <taxon>Pseudomonadota</taxon>
        <taxon>Alphaproteobacteria</taxon>
        <taxon>Hyphomicrobiales</taxon>
        <taxon>Boseaceae</taxon>
        <taxon>Bosea</taxon>
    </lineage>
</organism>
<dbReference type="RefSeq" id="WP_091843646.1">
    <property type="nucleotide sequence ID" value="NZ_FOAN01000020.1"/>
</dbReference>
<evidence type="ECO:0000313" key="2">
    <source>
        <dbReference type="Proteomes" id="UP000199664"/>
    </source>
</evidence>
<sequence>MLTGKGRLNLRDKRRIDVLYQFAGDYDDRRAGYLLFDTRECDDSQFCHRLVLECEDGASVVLVVMNRSDRHLAVHGRVLSVAA</sequence>
<dbReference type="Proteomes" id="UP000199664">
    <property type="component" value="Unassembled WGS sequence"/>
</dbReference>
<proteinExistence type="predicted"/>
<dbReference type="STRING" id="1036779.SAMN04515666_12013"/>
<dbReference type="OrthoDB" id="8163060at2"/>
<gene>
    <name evidence="1" type="ORF">SAMN04515666_12013</name>
</gene>
<protein>
    <submittedName>
        <fullName evidence="1">Uncharacterized protein</fullName>
    </submittedName>
</protein>